<dbReference type="EMBL" id="LGRB01000010">
    <property type="protein sequence ID" value="OCT49946.1"/>
    <property type="molecule type" value="Genomic_DNA"/>
</dbReference>
<comment type="caution">
    <text evidence="2">The sequence shown here is derived from an EMBL/GenBank/DDBJ whole genome shotgun (WGS) entry which is preliminary data.</text>
</comment>
<sequence length="94" mass="10696">MASIIVGSALLIGHAIHERKEKKREKARLTEEQFSDAHGKPALVSSRRLRKQQQVEMPELPSYESVVSERPGFSTVRDGDEKPRRRSEDNSKIV</sequence>
<feature type="region of interest" description="Disordered" evidence="1">
    <location>
        <begin position="19"/>
        <end position="94"/>
    </location>
</feature>
<reference evidence="3" key="1">
    <citation type="submission" date="2015-07" db="EMBL/GenBank/DDBJ databases">
        <authorList>
            <person name="Teixeira M.M."/>
            <person name="Souza R.C."/>
            <person name="Almeida L.G."/>
            <person name="Vicente V.A."/>
            <person name="de Hoog S."/>
            <person name="Bocca A.L."/>
            <person name="de Almeida S.R."/>
            <person name="Vasconcelos A.T."/>
            <person name="Felipe M.S."/>
        </authorList>
    </citation>
    <scope>NUCLEOTIDE SEQUENCE [LARGE SCALE GENOMIC DNA]</scope>
    <source>
        <strain evidence="3">KSF</strain>
    </source>
</reference>
<evidence type="ECO:0000313" key="3">
    <source>
        <dbReference type="Proteomes" id="UP000094526"/>
    </source>
</evidence>
<feature type="compositionally biased region" description="Basic and acidic residues" evidence="1">
    <location>
        <begin position="77"/>
        <end position="94"/>
    </location>
</feature>
<proteinExistence type="predicted"/>
<gene>
    <name evidence="2" type="ORF">CLCR_07803</name>
</gene>
<evidence type="ECO:0000313" key="2">
    <source>
        <dbReference type="EMBL" id="OCT49946.1"/>
    </source>
</evidence>
<accession>A0A1C1CN60</accession>
<keyword evidence="3" id="KW-1185">Reference proteome</keyword>
<dbReference type="VEuPathDB" id="FungiDB:CLCR_07803"/>
<dbReference type="AlphaFoldDB" id="A0A1C1CN60"/>
<evidence type="ECO:0000256" key="1">
    <source>
        <dbReference type="SAM" id="MobiDB-lite"/>
    </source>
</evidence>
<protein>
    <submittedName>
        <fullName evidence="2">Uncharacterized protein</fullName>
    </submittedName>
</protein>
<dbReference type="OrthoDB" id="10402895at2759"/>
<name>A0A1C1CN60_9EURO</name>
<feature type="compositionally biased region" description="Basic and acidic residues" evidence="1">
    <location>
        <begin position="27"/>
        <end position="39"/>
    </location>
</feature>
<dbReference type="Proteomes" id="UP000094526">
    <property type="component" value="Unassembled WGS sequence"/>
</dbReference>
<organism evidence="2 3">
    <name type="scientific">Cladophialophora carrionii</name>
    <dbReference type="NCBI Taxonomy" id="86049"/>
    <lineage>
        <taxon>Eukaryota</taxon>
        <taxon>Fungi</taxon>
        <taxon>Dikarya</taxon>
        <taxon>Ascomycota</taxon>
        <taxon>Pezizomycotina</taxon>
        <taxon>Eurotiomycetes</taxon>
        <taxon>Chaetothyriomycetidae</taxon>
        <taxon>Chaetothyriales</taxon>
        <taxon>Herpotrichiellaceae</taxon>
        <taxon>Cladophialophora</taxon>
    </lineage>
</organism>